<evidence type="ECO:0000256" key="1">
    <source>
        <dbReference type="ARBA" id="ARBA00001974"/>
    </source>
</evidence>
<dbReference type="EC" id="1.14.15.46" evidence="13"/>
<dbReference type="InterPro" id="IPR018168">
    <property type="entry name" value="Ubi_Hdrlase_CS"/>
</dbReference>
<dbReference type="PROSITE" id="PS50297">
    <property type="entry name" value="ANK_REP_REGION"/>
    <property type="match status" value="1"/>
</dbReference>
<keyword evidence="7 13" id="KW-0999">Mitochondrion inner membrane</keyword>
<keyword evidence="19" id="KW-1185">Reference proteome</keyword>
<evidence type="ECO:0000256" key="15">
    <source>
        <dbReference type="SAM" id="MobiDB-lite"/>
    </source>
</evidence>
<dbReference type="OrthoDB" id="1585644at2759"/>
<dbReference type="InterPro" id="IPR002110">
    <property type="entry name" value="Ankyrin_rpt"/>
</dbReference>
<dbReference type="EC" id="1.14.15.45" evidence="13"/>
<evidence type="ECO:0000256" key="2">
    <source>
        <dbReference type="ARBA" id="ARBA00004308"/>
    </source>
</evidence>
<comment type="pathway">
    <text evidence="13">Cofactor biosynthesis; ubiquinone biosynthesis.</text>
</comment>
<dbReference type="InterPro" id="IPR055285">
    <property type="entry name" value="ANKRD13_C"/>
</dbReference>
<organism evidence="18 19">
    <name type="scientific">Microthlaspi erraticum</name>
    <dbReference type="NCBI Taxonomy" id="1685480"/>
    <lineage>
        <taxon>Eukaryota</taxon>
        <taxon>Viridiplantae</taxon>
        <taxon>Streptophyta</taxon>
        <taxon>Embryophyta</taxon>
        <taxon>Tracheophyta</taxon>
        <taxon>Spermatophyta</taxon>
        <taxon>Magnoliopsida</taxon>
        <taxon>eudicotyledons</taxon>
        <taxon>Gunneridae</taxon>
        <taxon>Pentapetalae</taxon>
        <taxon>rosids</taxon>
        <taxon>malvids</taxon>
        <taxon>Brassicales</taxon>
        <taxon>Brassicaceae</taxon>
        <taxon>Coluteocarpeae</taxon>
        <taxon>Microthlaspi</taxon>
    </lineage>
</organism>
<dbReference type="GO" id="GO:0120538">
    <property type="term" value="F:2-methoxy-6-polyprenolphenol 4-hydroxylase activity"/>
    <property type="evidence" value="ECO:0007669"/>
    <property type="project" value="UniProtKB-EC"/>
</dbReference>
<dbReference type="PANTHER" id="PTHR12447:SF19">
    <property type="entry name" value="ANKYRIN REPEAT FAMILY PROTEIN"/>
    <property type="match status" value="1"/>
</dbReference>
<gene>
    <name evidence="13" type="primary">COQ6</name>
    <name evidence="18" type="ORF">MERR_LOCUS29691</name>
</gene>
<keyword evidence="5 13" id="KW-0831">Ubiquinone biosynthesis</keyword>
<feature type="compositionally biased region" description="Low complexity" evidence="15">
    <location>
        <begin position="643"/>
        <end position="655"/>
    </location>
</feature>
<evidence type="ECO:0000256" key="7">
    <source>
        <dbReference type="ARBA" id="ARBA00022792"/>
    </source>
</evidence>
<evidence type="ECO:0000256" key="5">
    <source>
        <dbReference type="ARBA" id="ARBA00022688"/>
    </source>
</evidence>
<evidence type="ECO:0000313" key="18">
    <source>
        <dbReference type="EMBL" id="CAA7042456.1"/>
    </source>
</evidence>
<evidence type="ECO:0000256" key="8">
    <source>
        <dbReference type="ARBA" id="ARBA00022827"/>
    </source>
</evidence>
<dbReference type="HAMAP" id="MF_03193">
    <property type="entry name" value="COQ6_monooxygenase"/>
    <property type="match status" value="1"/>
</dbReference>
<keyword evidence="12 13" id="KW-0472">Membrane</keyword>
<evidence type="ECO:0000256" key="4">
    <source>
        <dbReference type="ARBA" id="ARBA00022630"/>
    </source>
</evidence>
<dbReference type="GO" id="GO:0012505">
    <property type="term" value="C:endomembrane system"/>
    <property type="evidence" value="ECO:0007669"/>
    <property type="project" value="UniProtKB-SubCell"/>
</dbReference>
<comment type="cofactor">
    <cofactor evidence="1 13">
        <name>FAD</name>
        <dbReference type="ChEBI" id="CHEBI:57692"/>
    </cofactor>
</comment>
<dbReference type="SUPFAM" id="SSF48403">
    <property type="entry name" value="Ankyrin repeat"/>
    <property type="match status" value="1"/>
</dbReference>
<comment type="subcellular location">
    <subcellularLocation>
        <location evidence="2">Endomembrane system</location>
    </subcellularLocation>
    <subcellularLocation>
        <location evidence="13">Mitochondrion inner membrane</location>
        <topology evidence="13">Peripheral membrane protein</topology>
        <orientation evidence="13">Matrix side</orientation>
    </subcellularLocation>
</comment>
<comment type="catalytic activity">
    <reaction evidence="13">
        <text>a 2-methoxy-6-(all-trans-polyprenyl)phenol + 2 reduced [2Fe-2S]-[ferredoxin] + O2 + 2 H(+) = a 2-methoxy-6-(all-trans-polyprenyl)benzene-1,4-diol + 2 oxidized [2Fe-2S]-[ferredoxin] + H2O</text>
        <dbReference type="Rhea" id="RHEA:81183"/>
        <dbReference type="Rhea" id="RHEA-COMP:9551"/>
        <dbReference type="Rhea" id="RHEA-COMP:10000"/>
        <dbReference type="Rhea" id="RHEA-COMP:10001"/>
        <dbReference type="Rhea" id="RHEA-COMP:10858"/>
        <dbReference type="ChEBI" id="CHEBI:15377"/>
        <dbReference type="ChEBI" id="CHEBI:15378"/>
        <dbReference type="ChEBI" id="CHEBI:15379"/>
        <dbReference type="ChEBI" id="CHEBI:33737"/>
        <dbReference type="ChEBI" id="CHEBI:33738"/>
        <dbReference type="ChEBI" id="CHEBI:62731"/>
        <dbReference type="ChEBI" id="CHEBI:84166"/>
        <dbReference type="EC" id="1.14.15.46"/>
    </reaction>
</comment>
<dbReference type="PROSITE" id="PS50088">
    <property type="entry name" value="ANK_REPEAT"/>
    <property type="match status" value="1"/>
</dbReference>
<dbReference type="AlphaFoldDB" id="A0A6D2JSS6"/>
<feature type="domain" description="FAD-binding" evidence="16">
    <location>
        <begin position="986"/>
        <end position="1069"/>
    </location>
</feature>
<name>A0A6D2JSS6_9BRAS</name>
<dbReference type="Proteomes" id="UP000467841">
    <property type="component" value="Unassembled WGS sequence"/>
</dbReference>
<dbReference type="PROSITE" id="PS01304">
    <property type="entry name" value="UBIH"/>
    <property type="match status" value="1"/>
</dbReference>
<dbReference type="GO" id="GO:0106364">
    <property type="term" value="F:4-hydroxy-3-all-trans-polyprenylbenzoate oxygenase activity"/>
    <property type="evidence" value="ECO:0007669"/>
    <property type="project" value="UniProtKB-EC"/>
</dbReference>
<comment type="caution">
    <text evidence="18">The sequence shown here is derived from an EMBL/GenBank/DDBJ whole genome shotgun (WGS) entry which is preliminary data.</text>
</comment>
<evidence type="ECO:0000256" key="13">
    <source>
        <dbReference type="HAMAP-Rule" id="MF_03193"/>
    </source>
</evidence>
<evidence type="ECO:0000256" key="9">
    <source>
        <dbReference type="ARBA" id="ARBA00023002"/>
    </source>
</evidence>
<keyword evidence="6" id="KW-0677">Repeat</keyword>
<feature type="domain" description="Ankyrin repeat" evidence="17">
    <location>
        <begin position="186"/>
        <end position="594"/>
    </location>
</feature>
<evidence type="ECO:0000259" key="16">
    <source>
        <dbReference type="Pfam" id="PF01494"/>
    </source>
</evidence>
<dbReference type="InterPro" id="IPR010971">
    <property type="entry name" value="UbiH/COQ6"/>
</dbReference>
<dbReference type="GO" id="GO:0016712">
    <property type="term" value="F:oxidoreductase activity, acting on paired donors, with incorporation or reduction of molecular oxygen, reduced flavin or flavoprotein as one donor, and incorporation of one atom of oxygen"/>
    <property type="evidence" value="ECO:0007669"/>
    <property type="project" value="UniProtKB-UniRule"/>
</dbReference>
<keyword evidence="11 13" id="KW-0496">Mitochondrion</keyword>
<feature type="domain" description="FAD-binding" evidence="16">
    <location>
        <begin position="669"/>
        <end position="942"/>
    </location>
</feature>
<comment type="catalytic activity">
    <reaction evidence="13">
        <text>a 4-hydroxy-3-(all-trans-polyprenyl)benzoate + 2 reduced [2Fe-2S]-[ferredoxin] + O2 + 2 H(+) = a 3,4-dihydroxy-5-(all-trans-polyprenyl)benzoate + 2 oxidized [2Fe-2S]-[ferredoxin] + H2O</text>
        <dbReference type="Rhea" id="RHEA:81195"/>
        <dbReference type="Rhea" id="RHEA-COMP:9514"/>
        <dbReference type="Rhea" id="RHEA-COMP:10000"/>
        <dbReference type="Rhea" id="RHEA-COMP:10001"/>
        <dbReference type="Rhea" id="RHEA-COMP:10930"/>
        <dbReference type="ChEBI" id="CHEBI:15377"/>
        <dbReference type="ChEBI" id="CHEBI:15378"/>
        <dbReference type="ChEBI" id="CHEBI:15379"/>
        <dbReference type="ChEBI" id="CHEBI:33737"/>
        <dbReference type="ChEBI" id="CHEBI:33738"/>
        <dbReference type="ChEBI" id="CHEBI:64694"/>
        <dbReference type="ChEBI" id="CHEBI:78396"/>
        <dbReference type="EC" id="1.14.15.45"/>
    </reaction>
</comment>
<evidence type="ECO:0000256" key="14">
    <source>
        <dbReference type="PROSITE-ProRule" id="PRU00023"/>
    </source>
</evidence>
<evidence type="ECO:0000259" key="17">
    <source>
        <dbReference type="Pfam" id="PF11904"/>
    </source>
</evidence>
<dbReference type="Gene3D" id="1.25.40.20">
    <property type="entry name" value="Ankyrin repeat-containing domain"/>
    <property type="match status" value="1"/>
</dbReference>
<dbReference type="InterPro" id="IPR021832">
    <property type="entry name" value="ANKRD13"/>
</dbReference>
<keyword evidence="8 13" id="KW-0274">FAD</keyword>
<reference evidence="18" key="1">
    <citation type="submission" date="2020-01" db="EMBL/GenBank/DDBJ databases">
        <authorList>
            <person name="Mishra B."/>
        </authorList>
    </citation>
    <scope>NUCLEOTIDE SEQUENCE [LARGE SCALE GENOMIC DNA]</scope>
</reference>
<keyword evidence="14" id="KW-0040">ANK repeat</keyword>
<dbReference type="Pfam" id="PF01494">
    <property type="entry name" value="FAD_binding_3"/>
    <property type="match status" value="2"/>
</dbReference>
<dbReference type="InterPro" id="IPR036770">
    <property type="entry name" value="Ankyrin_rpt-contain_sf"/>
</dbReference>
<sequence>MENIDVSKYAHSSVHKAVASRDYATLRSILSSLPKPRDPSEIQSEAASLSEEAKSDAISAVIDRRDVPRRDTPLHLAVKLSDSTSAEILMVAGADWTLQNEDGWNALQEAVCSRQETIAMIIVRHYQPIAWAKWCRRLPRLIATMGKMKDFYLEMSFHFESSVVPFVSKVAPSDTYKVWKIGSNLRADMTMAGFDGFKIQRSDQSILFLGDGSEDGEVARGSLYMVNHKDKEVMNALDGAGSGVASDEEVKREVASMCKSNIFRPGIDVTEAVLHPQMNWRRQEKSEMVGPWKAKVYEMSNVVVSIKSRKVPGSGSGSASSNDKENDGDDDGLCDVLTDEEQKQLEAALKLDLPEFPTVNGENGLVEDLSSKKPEKKGWLGGWRRRETSKVEKQEKIEYAPARSSLCVNEKVSNLLGDSNQIKPGRHSVDNEVIRKPRVSKTTSHHHHQESEYKKGLRPVLWLSPNFPLQTEELLPLLDILANKVKAIRRLRELLTTKLPAGTFPVKVAIPVVPTIKVLVTFTKFEEIDGGDEFKTPPSSPTGSGNDESPAAANEVKNSSSSSSWFRSSRASKDGLSSKCHTLQDPFAIPAGYTWVSLESKKRKNEKQKPKKGQKAEMLARKLRINVRGTKILRRACSTHVTVTHNVSSSSSSESNAKRNSTEDSPQHDIAIVGGGMVGIALAASLASKPLTKHLNVAIIDNNPLLGRKNVIEKGHTPDPRVSTVTPATISFLKDIGAWKYIEEQRHAYFDKMQVWDYTGLGYTRYNAKDVDQDILGCVVENKVLQSSQLSCFQESDLQKTIYPARLNSMDMLPSSSLTGLGEVPSTTDLFMRGRLAKLELSDGNNVYAKLVVGADGSKSRVRELAGIKTTGWNYSQNAIICTVEHSVENFTAWQRFLPNGPIALLPIGDKFSNIVWTMDPTEASDRKTMSEDDFIKAVNDALDYGYGPHPETTTSSPGGLSWLTGDVTISGKERFETPPKVVKLSSERMMFPLSLKHAKDYVSKRVALVGDSAHTVHPLAGQGVNLGFADASALSKAIAEGIALGTDIGETNLLKRYEAERKPANIAMMAVLDGIQKMYAVNFGPLNAFRAAAFHGAHYISPLKKRIISYASGDQSLPLFS</sequence>
<dbReference type="GO" id="GO:0031314">
    <property type="term" value="C:extrinsic component of mitochondrial inner membrane"/>
    <property type="evidence" value="ECO:0007669"/>
    <property type="project" value="UniProtKB-UniRule"/>
</dbReference>
<feature type="compositionally biased region" description="Low complexity" evidence="15">
    <location>
        <begin position="559"/>
        <end position="568"/>
    </location>
</feature>
<dbReference type="Pfam" id="PF11904">
    <property type="entry name" value="ANKRD13_C"/>
    <property type="match status" value="1"/>
</dbReference>
<dbReference type="FunFam" id="3.30.9.10:FF:000111">
    <property type="entry name" value="Ubiquinone biosynthesis monooxygenase COQ6, mitochondrial"/>
    <property type="match status" value="1"/>
</dbReference>
<dbReference type="Gene3D" id="3.50.50.60">
    <property type="entry name" value="FAD/NAD(P)-binding domain"/>
    <property type="match status" value="2"/>
</dbReference>
<protein>
    <recommendedName>
        <fullName evidence="13">Ubiquinone biosynthesis monooxygenase COQ6, mitochondrial</fullName>
        <ecNumber evidence="13">1.14.15.45</ecNumber>
    </recommendedName>
    <alternativeName>
        <fullName evidence="13">2-methoxy-6-polyprenolphenol 4-hydroxylase</fullName>
        <ecNumber evidence="13">1.14.15.46</ecNumber>
    </alternativeName>
</protein>
<dbReference type="InterPro" id="IPR036188">
    <property type="entry name" value="FAD/NAD-bd_sf"/>
</dbReference>
<dbReference type="NCBIfam" id="TIGR01988">
    <property type="entry name" value="Ubi-OHases"/>
    <property type="match status" value="1"/>
</dbReference>
<keyword evidence="10 13" id="KW-0503">Monooxygenase</keyword>
<dbReference type="EMBL" id="CACVBM020001271">
    <property type="protein sequence ID" value="CAA7042456.1"/>
    <property type="molecule type" value="Genomic_DNA"/>
</dbReference>
<accession>A0A6D2JSS6</accession>
<evidence type="ECO:0000256" key="10">
    <source>
        <dbReference type="ARBA" id="ARBA00023033"/>
    </source>
</evidence>
<evidence type="ECO:0000313" key="19">
    <source>
        <dbReference type="Proteomes" id="UP000467841"/>
    </source>
</evidence>
<dbReference type="UniPathway" id="UPA00232"/>
<comment type="subunit">
    <text evidence="13">Component of a multi-subunit COQ enzyme complex.</text>
</comment>
<evidence type="ECO:0000256" key="12">
    <source>
        <dbReference type="ARBA" id="ARBA00023136"/>
    </source>
</evidence>
<dbReference type="FunFam" id="1.25.40.20:FF:000331">
    <property type="entry name" value="Ankyrin repeat family protein"/>
    <property type="match status" value="1"/>
</dbReference>
<dbReference type="InterPro" id="IPR002938">
    <property type="entry name" value="FAD-bd"/>
</dbReference>
<dbReference type="PANTHER" id="PTHR12447">
    <property type="entry name" value="ANKYRIN REPEAT DOMAIN-CONTAINING PROTEIN 13"/>
    <property type="match status" value="1"/>
</dbReference>
<feature type="region of interest" description="Disordered" evidence="15">
    <location>
        <begin position="643"/>
        <end position="668"/>
    </location>
</feature>
<dbReference type="InterPro" id="IPR000689">
    <property type="entry name" value="UbQ_mOase_COQ6"/>
</dbReference>
<evidence type="ECO:0000256" key="11">
    <source>
        <dbReference type="ARBA" id="ARBA00023128"/>
    </source>
</evidence>
<feature type="compositionally biased region" description="Basic and acidic residues" evidence="15">
    <location>
        <begin position="656"/>
        <end position="667"/>
    </location>
</feature>
<feature type="region of interest" description="Disordered" evidence="15">
    <location>
        <begin position="309"/>
        <end position="333"/>
    </location>
</feature>
<dbReference type="SUPFAM" id="SSF51905">
    <property type="entry name" value="FAD/NAD(P)-binding domain"/>
    <property type="match status" value="1"/>
</dbReference>
<keyword evidence="4 13" id="KW-0285">Flavoprotein</keyword>
<dbReference type="FunFam" id="3.50.50.60:FF:000021">
    <property type="entry name" value="Ubiquinone biosynthesis monooxygenase COQ6"/>
    <property type="match status" value="1"/>
</dbReference>
<feature type="repeat" description="ANK" evidence="14">
    <location>
        <begin position="69"/>
        <end position="101"/>
    </location>
</feature>
<dbReference type="PRINTS" id="PR00420">
    <property type="entry name" value="RNGMNOXGNASE"/>
</dbReference>
<evidence type="ECO:0000256" key="6">
    <source>
        <dbReference type="ARBA" id="ARBA00022737"/>
    </source>
</evidence>
<dbReference type="GO" id="GO:0071949">
    <property type="term" value="F:FAD binding"/>
    <property type="evidence" value="ECO:0007669"/>
    <property type="project" value="InterPro"/>
</dbReference>
<comment type="function">
    <text evidence="13">FAD-dependent monooxygenase required for two non-consecutive steps during ubiquinone biosynthesis. Required for the C5-ring hydroxylation during ubiquinone biosynthesis by catalyzing the hydroxylation of 4-hydroxy-3-(all-trans-polyprenyl)benzoic acid to 3,4-dihydroxy-5-(all-trans-polyprenyl)benzoic acid. Also acts downstream of coq4, for the C1-hydroxylation during ubiquinone biosynthesis by catalyzing the hydroxylation of 2-methoxy-6-(all-trans-polyprenyl)phenol to 2-methoxy-6-(all-trans-polyprenyl)benzene-1,4-diol. The electrons required for the hydroxylation reaction are funneled indirectly to coq6 from NADPH via a ferredoxin/ferredoxin reductase system.</text>
</comment>
<keyword evidence="9 13" id="KW-0560">Oxidoreductase</keyword>
<proteinExistence type="inferred from homology"/>
<dbReference type="FunFam" id="3.50.50.60:FF:000205">
    <property type="entry name" value="Ubiquinone biosynthesis monooxygenase COQ6, mitochondrial"/>
    <property type="match status" value="1"/>
</dbReference>
<evidence type="ECO:0000256" key="3">
    <source>
        <dbReference type="ARBA" id="ARBA00005349"/>
    </source>
</evidence>
<feature type="region of interest" description="Disordered" evidence="15">
    <location>
        <begin position="530"/>
        <end position="568"/>
    </location>
</feature>
<comment type="similarity">
    <text evidence="3 13">Belongs to the UbiH/COQ6 family.</text>
</comment>